<keyword evidence="2" id="KW-1185">Reference proteome</keyword>
<accession>A0A2G8K3G0</accession>
<comment type="caution">
    <text evidence="1">The sequence shown here is derived from an EMBL/GenBank/DDBJ whole genome shotgun (WGS) entry which is preliminary data.</text>
</comment>
<evidence type="ECO:0000313" key="2">
    <source>
        <dbReference type="Proteomes" id="UP000230750"/>
    </source>
</evidence>
<name>A0A2G8K3G0_STIJA</name>
<dbReference type="AlphaFoldDB" id="A0A2G8K3G0"/>
<dbReference type="EMBL" id="MRZV01000929">
    <property type="protein sequence ID" value="PIK42493.1"/>
    <property type="molecule type" value="Genomic_DNA"/>
</dbReference>
<proteinExistence type="predicted"/>
<organism evidence="1 2">
    <name type="scientific">Stichopus japonicus</name>
    <name type="common">Sea cucumber</name>
    <dbReference type="NCBI Taxonomy" id="307972"/>
    <lineage>
        <taxon>Eukaryota</taxon>
        <taxon>Metazoa</taxon>
        <taxon>Echinodermata</taxon>
        <taxon>Eleutherozoa</taxon>
        <taxon>Echinozoa</taxon>
        <taxon>Holothuroidea</taxon>
        <taxon>Aspidochirotacea</taxon>
        <taxon>Aspidochirotida</taxon>
        <taxon>Stichopodidae</taxon>
        <taxon>Apostichopus</taxon>
    </lineage>
</organism>
<gene>
    <name evidence="1" type="ORF">BSL78_20649</name>
</gene>
<sequence>MDSLVCKAQKALLVNQEDQEEMASPDYQVCLVNLVSQVFRGSLEGKALKEHQGLMVTKVTMVNPGNVGWMVQMVSLWGPGHVGWLDHKVFQVNPERMEELGHGRLNYI</sequence>
<evidence type="ECO:0000313" key="1">
    <source>
        <dbReference type="EMBL" id="PIK42493.1"/>
    </source>
</evidence>
<protein>
    <submittedName>
        <fullName evidence="1">Uncharacterized protein</fullName>
    </submittedName>
</protein>
<reference evidence="1 2" key="1">
    <citation type="journal article" date="2017" name="PLoS Biol.">
        <title>The sea cucumber genome provides insights into morphological evolution and visceral regeneration.</title>
        <authorList>
            <person name="Zhang X."/>
            <person name="Sun L."/>
            <person name="Yuan J."/>
            <person name="Sun Y."/>
            <person name="Gao Y."/>
            <person name="Zhang L."/>
            <person name="Li S."/>
            <person name="Dai H."/>
            <person name="Hamel J.F."/>
            <person name="Liu C."/>
            <person name="Yu Y."/>
            <person name="Liu S."/>
            <person name="Lin W."/>
            <person name="Guo K."/>
            <person name="Jin S."/>
            <person name="Xu P."/>
            <person name="Storey K.B."/>
            <person name="Huan P."/>
            <person name="Zhang T."/>
            <person name="Zhou Y."/>
            <person name="Zhang J."/>
            <person name="Lin C."/>
            <person name="Li X."/>
            <person name="Xing L."/>
            <person name="Huo D."/>
            <person name="Sun M."/>
            <person name="Wang L."/>
            <person name="Mercier A."/>
            <person name="Li F."/>
            <person name="Yang H."/>
            <person name="Xiang J."/>
        </authorList>
    </citation>
    <scope>NUCLEOTIDE SEQUENCE [LARGE SCALE GENOMIC DNA]</scope>
    <source>
        <strain evidence="1">Shaxun</strain>
        <tissue evidence="1">Muscle</tissue>
    </source>
</reference>
<dbReference type="Proteomes" id="UP000230750">
    <property type="component" value="Unassembled WGS sequence"/>
</dbReference>